<proteinExistence type="predicted"/>
<evidence type="ECO:0000313" key="2">
    <source>
        <dbReference type="Proteomes" id="UP001152300"/>
    </source>
</evidence>
<comment type="caution">
    <text evidence="1">The sequence shown here is derived from an EMBL/GenBank/DDBJ whole genome shotgun (WGS) entry which is preliminary data.</text>
</comment>
<dbReference type="AlphaFoldDB" id="A0A9X0DFS3"/>
<name>A0A9X0DFS3_9HELO</name>
<dbReference type="EMBL" id="JAPEIS010000015">
    <property type="protein sequence ID" value="KAJ8059118.1"/>
    <property type="molecule type" value="Genomic_DNA"/>
</dbReference>
<keyword evidence="2" id="KW-1185">Reference proteome</keyword>
<reference evidence="1" key="1">
    <citation type="submission" date="2022-11" db="EMBL/GenBank/DDBJ databases">
        <title>Genome Resource of Sclerotinia nivalis Strain SnTB1, a Plant Pathogen Isolated from American Ginseng.</title>
        <authorList>
            <person name="Fan S."/>
        </authorList>
    </citation>
    <scope>NUCLEOTIDE SEQUENCE</scope>
    <source>
        <strain evidence="1">SnTB1</strain>
    </source>
</reference>
<accession>A0A9X0DFS3</accession>
<gene>
    <name evidence="1" type="ORF">OCU04_012095</name>
</gene>
<organism evidence="1 2">
    <name type="scientific">Sclerotinia nivalis</name>
    <dbReference type="NCBI Taxonomy" id="352851"/>
    <lineage>
        <taxon>Eukaryota</taxon>
        <taxon>Fungi</taxon>
        <taxon>Dikarya</taxon>
        <taxon>Ascomycota</taxon>
        <taxon>Pezizomycotina</taxon>
        <taxon>Leotiomycetes</taxon>
        <taxon>Helotiales</taxon>
        <taxon>Sclerotiniaceae</taxon>
        <taxon>Sclerotinia</taxon>
    </lineage>
</organism>
<dbReference type="Proteomes" id="UP001152300">
    <property type="component" value="Unassembled WGS sequence"/>
</dbReference>
<sequence length="134" mass="15175">MSSLGFNDQVSMLFWRNVDLSIGAVELFDAFNFTGRRTTIFLSEWEPGVIHNIQSWRVQDTVGSIRWCTLLDRQTVAFYDGADGTGSTCASVKGWGSTKEVSNMVDFLVGITQLFLYTYRHQIDQLNQVSYLEG</sequence>
<evidence type="ECO:0000313" key="1">
    <source>
        <dbReference type="EMBL" id="KAJ8059118.1"/>
    </source>
</evidence>
<dbReference type="OrthoDB" id="4692089at2759"/>
<protein>
    <submittedName>
        <fullName evidence="1">Uncharacterized protein</fullName>
    </submittedName>
</protein>